<dbReference type="PROSITE" id="PS00455">
    <property type="entry name" value="AMP_BINDING"/>
    <property type="match status" value="2"/>
</dbReference>
<accession>A0ABS1H2Q7</accession>
<evidence type="ECO:0000256" key="5">
    <source>
        <dbReference type="ARBA" id="ARBA00022598"/>
    </source>
</evidence>
<protein>
    <submittedName>
        <fullName evidence="8">Amino acid adenylation domain-containing protein</fullName>
    </submittedName>
</protein>
<dbReference type="Gene3D" id="3.30.300.30">
    <property type="match status" value="2"/>
</dbReference>
<keyword evidence="3" id="KW-0596">Phosphopantetheine</keyword>
<dbReference type="InterPro" id="IPR006162">
    <property type="entry name" value="Ppantetheine_attach_site"/>
</dbReference>
<dbReference type="PANTHER" id="PTHR45527">
    <property type="entry name" value="NONRIBOSOMAL PEPTIDE SYNTHETASE"/>
    <property type="match status" value="1"/>
</dbReference>
<evidence type="ECO:0000256" key="3">
    <source>
        <dbReference type="ARBA" id="ARBA00022450"/>
    </source>
</evidence>
<feature type="domain" description="Carrier" evidence="7">
    <location>
        <begin position="2045"/>
        <end position="2119"/>
    </location>
</feature>
<dbReference type="InterPro" id="IPR001242">
    <property type="entry name" value="Condensation_dom"/>
</dbReference>
<evidence type="ECO:0000259" key="7">
    <source>
        <dbReference type="PROSITE" id="PS50075"/>
    </source>
</evidence>
<evidence type="ECO:0000256" key="1">
    <source>
        <dbReference type="ARBA" id="ARBA00001957"/>
    </source>
</evidence>
<keyword evidence="6" id="KW-0045">Antibiotic biosynthesis</keyword>
<dbReference type="SMART" id="SM01294">
    <property type="entry name" value="PKS_PP_betabranch"/>
    <property type="match status" value="1"/>
</dbReference>
<evidence type="ECO:0000313" key="9">
    <source>
        <dbReference type="Proteomes" id="UP000618943"/>
    </source>
</evidence>
<comment type="cofactor">
    <cofactor evidence="1">
        <name>pantetheine 4'-phosphate</name>
        <dbReference type="ChEBI" id="CHEBI:47942"/>
    </cofactor>
</comment>
<comment type="similarity">
    <text evidence="2">Belongs to the ATP-dependent AMP-binding enzyme family.</text>
</comment>
<dbReference type="Proteomes" id="UP000618943">
    <property type="component" value="Unassembled WGS sequence"/>
</dbReference>
<dbReference type="Pfam" id="PF00668">
    <property type="entry name" value="Condensation"/>
    <property type="match status" value="2"/>
</dbReference>
<dbReference type="NCBIfam" id="TIGR01733">
    <property type="entry name" value="AA-adenyl-dom"/>
    <property type="match status" value="2"/>
</dbReference>
<dbReference type="CDD" id="cd19531">
    <property type="entry name" value="LCL_NRPS-like"/>
    <property type="match status" value="1"/>
</dbReference>
<dbReference type="Pfam" id="PF00550">
    <property type="entry name" value="PP-binding"/>
    <property type="match status" value="2"/>
</dbReference>
<organism evidence="8 9">
    <name type="scientific">Viridibacillus soli</name>
    <dbReference type="NCBI Taxonomy" id="2798301"/>
    <lineage>
        <taxon>Bacteria</taxon>
        <taxon>Bacillati</taxon>
        <taxon>Bacillota</taxon>
        <taxon>Bacilli</taxon>
        <taxon>Bacillales</taxon>
        <taxon>Caryophanaceae</taxon>
        <taxon>Viridibacillus</taxon>
    </lineage>
</organism>
<comment type="caution">
    <text evidence="8">The sequence shown here is derived from an EMBL/GenBank/DDBJ whole genome shotgun (WGS) entry which is preliminary data.</text>
</comment>
<dbReference type="PROSITE" id="PS00012">
    <property type="entry name" value="PHOSPHOPANTETHEINE"/>
    <property type="match status" value="1"/>
</dbReference>
<dbReference type="InterPro" id="IPR009081">
    <property type="entry name" value="PP-bd_ACP"/>
</dbReference>
<dbReference type="SUPFAM" id="SSF56801">
    <property type="entry name" value="Acetyl-CoA synthetase-like"/>
    <property type="match status" value="2"/>
</dbReference>
<evidence type="ECO:0000256" key="2">
    <source>
        <dbReference type="ARBA" id="ARBA00006432"/>
    </source>
</evidence>
<dbReference type="PANTHER" id="PTHR45527:SF1">
    <property type="entry name" value="FATTY ACID SYNTHASE"/>
    <property type="match status" value="1"/>
</dbReference>
<sequence>MKEIKAHYEIVDELDLTVGQRSLWLAHQMDLREGIYNEPLVMKLKGDLKIEILKESLSKVMQSHPALRAVFIKRDSKIKQLIRKNIEFDIPIQDLTAYMEEEKETVLKEYLEAALYKKFNLEKGPLFRFQIAKLNQNEYILHMVIHHIIYDGWSLGILIRQLSENYSELVSEKTSIDQEVSYKSLIEYENKYNHSTLYKDGELYWKQSLQHELPYTEFPSDFNRNNERKYSGDCISKSIEPKIYLQIKSFAEKNKVSIYRVMLSAYFSLLHQMTNAKEMIVGVPINTRPRSKEADTFGYFVNTLPILVSISEGDTFQGLLSKVNERVNEAIKYQNYPISDLVESLNSNGNINQNFLYSTAFNMVKLPEMSLPDVEVKVLTDSKRVNVFDMVWRIIRYAEKNEYKIEVDYNSDLYKSETIYNLIERFEHLLQKLILHVNEPIHSLDLLLEMDHNLYSNMNSNAQKYPNSKTLDQLIDIQALESPNQIAISMENKQITYNELQQRSNQIANYLHQNNIKKGQRVGIIMEREIDTIVSILGVLKSGGVYVPIDPNFPDSRIHYMLQDSECRIVITRIQYRDLISNFKIHTLCLDEFSYSGSSELIKQQHTIEDAAYIIYTSGSTGLPKGVVITHKGVINLSYSLKNRYSFSKNDVFLQFASIIFDASIMEIFPMLLFGGRTHIISETQKRSAEEFINVIKINDIKYCLLPTVFFKLLANMPKEMLVELSSLKHIFVGGETLPAESVRKWQRKTGLNIPIINAYGPTEATVCTTLHEVKQEIVEEQSIIPIGKPIDNSEVFVVSPSNTLCPPNVIGELYIGGEGVAKEYINQDEKTTTAFISTDISVNSYKRTYRTGDLVRLLPNGNLEFWGRKDNQVKLRGYRIELDEIEEVLLKHSEIKDAVALIYKNKNDEIVTFYLSEGNTVIKENELKAFLNKQLPNFMLPNYLFQLEKFPLSPSGKIDRKQLELQIPYLFEKKANQYVPPTSITEEKLVEIWSNILKLEKHTIGREDDFFGLGGHSLIAVQVLNQIQKTFQLKLEIKDIFKYRTISRFSAYIDKLKKKKDGNSGYDVKVLKTKDKQCYKLSNAQKRLWFLNKLSSINRVYDTPLHICIQPSLQKNILQDTLDFLVQRHEMLRTVFIEKNGEPKQRILKSMSTDFHYENIQYITQEEQKAYINRKIKGIDNTPFDLEKGPLFRIQVFNIDAESSYLYINLHHIITDEWSVKYLLDELMKVYQAFCKGETPKLSVIPNRYMDYVEWEQNQLNTGHWDKEKFYWISEMKTPLPILNLPLDFNRPNEKTNNGDVFRIKLNDEIKESLKTVCEQENVSMYMLFFASYIQLLHYLTDQKDIIVGTPVAGRNHEVFEQIQGFFVNTLAIRTQFHDIKNLQHLLQVVKEKCLNAFQNQSYPFDKVIEAINPDRGLSNNPVFSTMFSYQKEILQSNDQYSLELLPMNQAISKFDLSVSVEDGLDYMDVSFEYDTDLFKKETIIRFTQNFSNILQAFIKQREVPYENLTFLSEKEEALFTKVNLTEKSYYFKNIQEQFYKQVNLHPNQIAIETNRESMTYKRLNVRSNQVAKHLLEQGVKRGDKVAICLDRSVDSIIAMIGILKAGGAYIPIDVKYPKDRIEYIVSDSEACRIITKHAYRNHLNLGDREVSIVEDIYSATAEHDIEVINEPDDVAYVIYTSGSTGKPKGTLLTHKGVLNLVEWRKEVFHISELDKVTQFYSHSFDSSVSEIFSTLLNGAQLYLLSDEQRYSTAAYTEAVQEIKATISDVPTVFFNELSISLTKLDRKKIQSLRVMIMGGEAASASAIRGWQNTFQDEVQIVNEYGPTESTVSAMYYQVPKRMSDYSKNVPIGVPISNTKIHILNSHMQPCPIGVLGELYIDSIGLAKGYWKQEEKTKHAFISNPFSLETNRRLYRTGDLAQWLPNGNVEFMGRRDKQVKIRGHRIELGEIEDAMLQFQEIIQAVVTPTKDGMLLQAYYKTVDGKEIKSNQLSLYLSDLLPEYMLPKKYFHLLEIPITANGKIDFKELPEIDFDSENKNGSIIHPQTTVQKNIAQVWSEVLNIKSISLKDDFFDLGGHSLKIMPVLVKLKPLYPNLKIQDFFKYRTLEKLAHHIEGMNNLPIKDEKEYNTPFIEKEIRDTNVYNQTKLEEFQIDVVNHPKTVLLTGATGYLGAHFLERLLNLPSTVIYCLVRKDKDQVLDAKLKEKMVFYFGIEILQKMKGRVEFLEGDLSLIDLGLNPQSSKYLKDTVDSIIHCGGDVRHYGEREHFQKVNVQSTKYLLHLAKNADARFHYVSTLSVVGHAESDPNKFLFFESDFERGQVLDNVYLESKFQAEKLVRDAIKKGARATIYRVGNLVGHSRTGKFQYNINENAFYRLLKGICLSKAAPKIHTYIDLTPVDYCSLAITELSYIGNTIGQTMHICNPVQLDWEQFINNLKCVGYDILLMNEQEYMDKFFNANLTILDQKALELIMPLLESVEEKSVSIPSCEYTQRYLNNISIHCLEPTQEYIDLLLNYAMDIGFLPEAKEPIML</sequence>
<name>A0ABS1H2Q7_9BACL</name>
<dbReference type="CDD" id="cd05930">
    <property type="entry name" value="A_NRPS"/>
    <property type="match status" value="2"/>
</dbReference>
<dbReference type="NCBIfam" id="NF003417">
    <property type="entry name" value="PRK04813.1"/>
    <property type="match status" value="2"/>
</dbReference>
<dbReference type="SUPFAM" id="SSF52777">
    <property type="entry name" value="CoA-dependent acyltransferases"/>
    <property type="match status" value="4"/>
</dbReference>
<reference evidence="8 9" key="1">
    <citation type="submission" date="2020-12" db="EMBL/GenBank/DDBJ databases">
        <title>YIM B01967 draft genome.</title>
        <authorList>
            <person name="Yan X."/>
        </authorList>
    </citation>
    <scope>NUCLEOTIDE SEQUENCE [LARGE SCALE GENOMIC DNA]</scope>
    <source>
        <strain evidence="8 9">YIM B01967</strain>
    </source>
</reference>
<dbReference type="EMBL" id="JAEOAH010000003">
    <property type="protein sequence ID" value="MBK3493682.1"/>
    <property type="molecule type" value="Genomic_DNA"/>
</dbReference>
<keyword evidence="9" id="KW-1185">Reference proteome</keyword>
<evidence type="ECO:0000256" key="6">
    <source>
        <dbReference type="ARBA" id="ARBA00023194"/>
    </source>
</evidence>
<keyword evidence="4" id="KW-0597">Phosphoprotein</keyword>
<dbReference type="Pfam" id="PF07993">
    <property type="entry name" value="NAD_binding_4"/>
    <property type="match status" value="1"/>
</dbReference>
<dbReference type="Pfam" id="PF00501">
    <property type="entry name" value="AMP-binding"/>
    <property type="match status" value="2"/>
</dbReference>
<dbReference type="InterPro" id="IPR000873">
    <property type="entry name" value="AMP-dep_synth/lig_dom"/>
</dbReference>
<dbReference type="InterPro" id="IPR036291">
    <property type="entry name" value="NAD(P)-bd_dom_sf"/>
</dbReference>
<evidence type="ECO:0000256" key="4">
    <source>
        <dbReference type="ARBA" id="ARBA00022553"/>
    </source>
</evidence>
<dbReference type="InterPro" id="IPR020845">
    <property type="entry name" value="AMP-binding_CS"/>
</dbReference>
<dbReference type="PROSITE" id="PS50075">
    <property type="entry name" value="CARRIER"/>
    <property type="match status" value="2"/>
</dbReference>
<dbReference type="Gene3D" id="3.30.559.30">
    <property type="entry name" value="Nonribosomal peptide synthetase, condensation domain"/>
    <property type="match status" value="2"/>
</dbReference>
<dbReference type="SUPFAM" id="SSF47336">
    <property type="entry name" value="ACP-like"/>
    <property type="match status" value="2"/>
</dbReference>
<dbReference type="SUPFAM" id="SSF51735">
    <property type="entry name" value="NAD(P)-binding Rossmann-fold domains"/>
    <property type="match status" value="1"/>
</dbReference>
<dbReference type="InterPro" id="IPR010071">
    <property type="entry name" value="AA_adenyl_dom"/>
</dbReference>
<dbReference type="InterPro" id="IPR023213">
    <property type="entry name" value="CAT-like_dom_sf"/>
</dbReference>
<dbReference type="InterPro" id="IPR036736">
    <property type="entry name" value="ACP-like_sf"/>
</dbReference>
<dbReference type="RefSeq" id="WP_200747735.1">
    <property type="nucleotide sequence ID" value="NZ_JAEOAH010000003.1"/>
</dbReference>
<dbReference type="Gene3D" id="3.30.559.10">
    <property type="entry name" value="Chloramphenicol acetyltransferase-like domain"/>
    <property type="match status" value="2"/>
</dbReference>
<dbReference type="Gene3D" id="3.40.50.720">
    <property type="entry name" value="NAD(P)-binding Rossmann-like Domain"/>
    <property type="match status" value="1"/>
</dbReference>
<gene>
    <name evidence="8" type="ORF">JFL43_02165</name>
</gene>
<dbReference type="Gene3D" id="2.30.38.10">
    <property type="entry name" value="Luciferase, Domain 3"/>
    <property type="match status" value="2"/>
</dbReference>
<feature type="domain" description="Carrier" evidence="7">
    <location>
        <begin position="981"/>
        <end position="1058"/>
    </location>
</feature>
<dbReference type="InterPro" id="IPR045851">
    <property type="entry name" value="AMP-bd_C_sf"/>
</dbReference>
<dbReference type="Gene3D" id="1.10.1200.10">
    <property type="entry name" value="ACP-like"/>
    <property type="match status" value="2"/>
</dbReference>
<keyword evidence="5" id="KW-0436">Ligase</keyword>
<dbReference type="InterPro" id="IPR013120">
    <property type="entry name" value="FAR_NAD-bd"/>
</dbReference>
<proteinExistence type="inferred from homology"/>
<dbReference type="Gene3D" id="3.40.50.980">
    <property type="match status" value="4"/>
</dbReference>
<evidence type="ECO:0000313" key="8">
    <source>
        <dbReference type="EMBL" id="MBK3493682.1"/>
    </source>
</evidence>